<name>A0AAD5V983_9APHY</name>
<keyword evidence="3" id="KW-1185">Reference proteome</keyword>
<gene>
    <name evidence="2" type="ORF">NLI96_g2182</name>
</gene>
<feature type="compositionally biased region" description="Basic and acidic residues" evidence="1">
    <location>
        <begin position="284"/>
        <end position="307"/>
    </location>
</feature>
<accession>A0AAD5V983</accession>
<proteinExistence type="predicted"/>
<feature type="compositionally biased region" description="Acidic residues" evidence="1">
    <location>
        <begin position="321"/>
        <end position="339"/>
    </location>
</feature>
<feature type="region of interest" description="Disordered" evidence="1">
    <location>
        <begin position="175"/>
        <end position="424"/>
    </location>
</feature>
<sequence>MKEPERYDGANDLDVFDDWVLDITRWMAISQLGGPKKEKMRILTLGQLLSKKALNWYRSEIESPFRARREWTFVDIVCGLFDHFVHKTSGKVAGEKFRSVQYDVRKGVSQLYTEMMKHASRMVEVPSEYDQSIVFMNALPEEFRKALRISRKISEEQNTLMEIYYNAMDIEEAIHTDKRQKENKEKPRVEDRNRDYRPPTEDRNREHHSQFEDRNRHNRSWGEGGHHASRHHQSRERERDRSTNRPEGNQKVQASHVKTREEPRRRDEGKNSSSSKATQGTHQRHQEYQPEKKEKEKDGPRISDKSHTLQSNPAIRRVEETPSDSDELDESDSVEEIEYERESSERDTERRRYTRFGRRSPRRRRSESESSYNSDQSLHASVAESEEGYDVEGYGSDESAYTSGGEHATESNHTDGEEDSEDSASFRAMSVAADMSGDLNGDDPLVERRSRPKQVSERLMAYIEINGRKALALFDSGSSIDAIDHEFARVAHMKPFRLRKPVSLRLGTKKNQSRIDFGVYMRMSVNGVEAETYLDIADIGRYDIVFGAPSMLKYGMCLDFEQRLVRIRGGGVIDSISLRTVQEIETGTVETMETHSEKRAITKTLPPQTISQSFGGGGRPSVELPVILKPNTHQVNFHSKFTEIPEQNASNEQREGRSHESSHLRHHGRGFSLVESPRRTCVMQQGASQYTGMPNEEENIPVTPSEMGDYPMQIITDDRTTSGLAKIPKPAPDAIHRHARENANAGVGRGKFGVLEGVIDVAGSVNKSGSTPSSEEKDG</sequence>
<dbReference type="Gene3D" id="2.40.70.10">
    <property type="entry name" value="Acid Proteases"/>
    <property type="match status" value="1"/>
</dbReference>
<feature type="compositionally biased region" description="Basic and acidic residues" evidence="1">
    <location>
        <begin position="235"/>
        <end position="244"/>
    </location>
</feature>
<dbReference type="CDD" id="cd00303">
    <property type="entry name" value="retropepsin_like"/>
    <property type="match status" value="1"/>
</dbReference>
<protein>
    <recommendedName>
        <fullName evidence="4">Retrotransposon gag domain-containing protein</fullName>
    </recommendedName>
</protein>
<dbReference type="EMBL" id="JANAWD010000047">
    <property type="protein sequence ID" value="KAJ3489357.1"/>
    <property type="molecule type" value="Genomic_DNA"/>
</dbReference>
<feature type="compositionally biased region" description="Basic residues" evidence="1">
    <location>
        <begin position="352"/>
        <end position="365"/>
    </location>
</feature>
<feature type="region of interest" description="Disordered" evidence="1">
    <location>
        <begin position="645"/>
        <end position="670"/>
    </location>
</feature>
<feature type="compositionally biased region" description="Basic and acidic residues" evidence="1">
    <location>
        <begin position="258"/>
        <end position="270"/>
    </location>
</feature>
<evidence type="ECO:0008006" key="4">
    <source>
        <dbReference type="Google" id="ProtNLM"/>
    </source>
</evidence>
<evidence type="ECO:0000256" key="1">
    <source>
        <dbReference type="SAM" id="MobiDB-lite"/>
    </source>
</evidence>
<feature type="compositionally biased region" description="Basic and acidic residues" evidence="1">
    <location>
        <begin position="652"/>
        <end position="663"/>
    </location>
</feature>
<evidence type="ECO:0000313" key="3">
    <source>
        <dbReference type="Proteomes" id="UP001212997"/>
    </source>
</evidence>
<feature type="compositionally biased region" description="Basic and acidic residues" evidence="1">
    <location>
        <begin position="175"/>
        <end position="215"/>
    </location>
</feature>
<dbReference type="SUPFAM" id="SSF50630">
    <property type="entry name" value="Acid proteases"/>
    <property type="match status" value="1"/>
</dbReference>
<organism evidence="2 3">
    <name type="scientific">Meripilus lineatus</name>
    <dbReference type="NCBI Taxonomy" id="2056292"/>
    <lineage>
        <taxon>Eukaryota</taxon>
        <taxon>Fungi</taxon>
        <taxon>Dikarya</taxon>
        <taxon>Basidiomycota</taxon>
        <taxon>Agaricomycotina</taxon>
        <taxon>Agaricomycetes</taxon>
        <taxon>Polyporales</taxon>
        <taxon>Meripilaceae</taxon>
        <taxon>Meripilus</taxon>
    </lineage>
</organism>
<reference evidence="2" key="1">
    <citation type="submission" date="2022-07" db="EMBL/GenBank/DDBJ databases">
        <title>Genome Sequence of Physisporinus lineatus.</title>
        <authorList>
            <person name="Buettner E."/>
        </authorList>
    </citation>
    <scope>NUCLEOTIDE SEQUENCE</scope>
    <source>
        <strain evidence="2">VT162</strain>
    </source>
</reference>
<comment type="caution">
    <text evidence="2">The sequence shown here is derived from an EMBL/GenBank/DDBJ whole genome shotgun (WGS) entry which is preliminary data.</text>
</comment>
<feature type="compositionally biased region" description="Basic and acidic residues" evidence="1">
    <location>
        <begin position="340"/>
        <end position="351"/>
    </location>
</feature>
<feature type="compositionally biased region" description="Polar residues" evidence="1">
    <location>
        <begin position="271"/>
        <end position="281"/>
    </location>
</feature>
<evidence type="ECO:0000313" key="2">
    <source>
        <dbReference type="EMBL" id="KAJ3489357.1"/>
    </source>
</evidence>
<dbReference type="Proteomes" id="UP001212997">
    <property type="component" value="Unassembled WGS sequence"/>
</dbReference>
<dbReference type="AlphaFoldDB" id="A0AAD5V983"/>
<dbReference type="InterPro" id="IPR021109">
    <property type="entry name" value="Peptidase_aspartic_dom_sf"/>
</dbReference>